<gene>
    <name evidence="2" type="ORF">IEN85_07945</name>
</gene>
<feature type="chain" id="PRO_5037472118" evidence="1">
    <location>
        <begin position="23"/>
        <end position="344"/>
    </location>
</feature>
<name>A0A927F6P2_9BACT</name>
<comment type="caution">
    <text evidence="2">The sequence shown here is derived from an EMBL/GenBank/DDBJ whole genome shotgun (WGS) entry which is preliminary data.</text>
</comment>
<evidence type="ECO:0000313" key="3">
    <source>
        <dbReference type="Proteomes" id="UP000622317"/>
    </source>
</evidence>
<reference evidence="2" key="1">
    <citation type="submission" date="2020-09" db="EMBL/GenBank/DDBJ databases">
        <title>Pelagicoccus enzymogenes sp. nov. with an EPS production, isolated from marine sediment.</title>
        <authorList>
            <person name="Feng X."/>
        </authorList>
    </citation>
    <scope>NUCLEOTIDE SEQUENCE</scope>
    <source>
        <strain evidence="2">NFK12</strain>
    </source>
</reference>
<accession>A0A927F6P2</accession>
<organism evidence="2 3">
    <name type="scientific">Pelagicoccus enzymogenes</name>
    <dbReference type="NCBI Taxonomy" id="2773457"/>
    <lineage>
        <taxon>Bacteria</taxon>
        <taxon>Pseudomonadati</taxon>
        <taxon>Verrucomicrobiota</taxon>
        <taxon>Opitutia</taxon>
        <taxon>Puniceicoccales</taxon>
        <taxon>Pelagicoccaceae</taxon>
        <taxon>Pelagicoccus</taxon>
    </lineage>
</organism>
<keyword evidence="1" id="KW-0732">Signal</keyword>
<feature type="signal peptide" evidence="1">
    <location>
        <begin position="1"/>
        <end position="22"/>
    </location>
</feature>
<sequence>MIKKQFCILLAGAAAAASLLTAAPLVKSEIAKDAKWLAHIDMEGVLESSFSEIGVAKLKEAIAAANKEKITVDVDLVLSEVKSLTAYGASFAETAANESVIILKTGDRLQAIFEGLVAHQELESGQSPLKRVEGKPYQTFLLEDELYLAFPNKNYAIAGKSFQRIEMAYEVIEGKAESLEDVDQKLVLNEDAGFFLLVTANGIDSLKNVPPQARMLQKTKGGQLSIGENEGEFRANVILTTEGPKISMQLSQIVRGLLALASFTQVENQSMMEVVDSVDVQQGEDFVSLDFRYPVDKLMNLIGTAVELMDGHERGPEGDHTSSAADASAEPAQLGMLALAGHDK</sequence>
<dbReference type="AlphaFoldDB" id="A0A927F6P2"/>
<dbReference type="EMBL" id="JACYFG010000007">
    <property type="protein sequence ID" value="MBD5779423.1"/>
    <property type="molecule type" value="Genomic_DNA"/>
</dbReference>
<evidence type="ECO:0000256" key="1">
    <source>
        <dbReference type="SAM" id="SignalP"/>
    </source>
</evidence>
<dbReference type="Proteomes" id="UP000622317">
    <property type="component" value="Unassembled WGS sequence"/>
</dbReference>
<evidence type="ECO:0000313" key="2">
    <source>
        <dbReference type="EMBL" id="MBD5779423.1"/>
    </source>
</evidence>
<protein>
    <submittedName>
        <fullName evidence="2">Uncharacterized protein</fullName>
    </submittedName>
</protein>
<proteinExistence type="predicted"/>
<dbReference type="RefSeq" id="WP_191616548.1">
    <property type="nucleotide sequence ID" value="NZ_JACYFG010000007.1"/>
</dbReference>
<keyword evidence="3" id="KW-1185">Reference proteome</keyword>